<evidence type="ECO:0000313" key="2">
    <source>
        <dbReference type="Proteomes" id="UP000199623"/>
    </source>
</evidence>
<reference evidence="2" key="1">
    <citation type="submission" date="2016-10" db="EMBL/GenBank/DDBJ databases">
        <authorList>
            <person name="Varghese N."/>
            <person name="Submissions S."/>
        </authorList>
    </citation>
    <scope>NUCLEOTIDE SEQUENCE [LARGE SCALE GENOMIC DNA]</scope>
    <source>
        <strain evidence="2">CGMCC 4.3506</strain>
    </source>
</reference>
<sequence>MKKVGLGVAAVLALVLLGAFVVHQLGEVADSAKVGDCARITGVADNPHYQAVDCSSEHANVKIAKVLGWNESGCPTGGMEYSKYTGESTLCLMPNFVQGHCYGQDPRTGITEVDCGTKDSVRVASVVTGTTNGARCGSGHAAIFPEPAVTFCLQRADR</sequence>
<gene>
    <name evidence="1" type="ORF">SAMN05216553_114154</name>
</gene>
<protein>
    <submittedName>
        <fullName evidence="1">Uncharacterized protein</fullName>
    </submittedName>
</protein>
<accession>A0A1G7YUZ2</accession>
<dbReference type="STRING" id="200378.SAMN05216553_114154"/>
<dbReference type="AlphaFoldDB" id="A0A1G7YUZ2"/>
<dbReference type="Proteomes" id="UP000199623">
    <property type="component" value="Unassembled WGS sequence"/>
</dbReference>
<evidence type="ECO:0000313" key="1">
    <source>
        <dbReference type="EMBL" id="SDH00086.1"/>
    </source>
</evidence>
<organism evidence="1 2">
    <name type="scientific">Lentzea fradiae</name>
    <dbReference type="NCBI Taxonomy" id="200378"/>
    <lineage>
        <taxon>Bacteria</taxon>
        <taxon>Bacillati</taxon>
        <taxon>Actinomycetota</taxon>
        <taxon>Actinomycetes</taxon>
        <taxon>Pseudonocardiales</taxon>
        <taxon>Pseudonocardiaceae</taxon>
        <taxon>Lentzea</taxon>
    </lineage>
</organism>
<dbReference type="OrthoDB" id="4749283at2"/>
<dbReference type="EMBL" id="FNCC01000014">
    <property type="protein sequence ID" value="SDH00086.1"/>
    <property type="molecule type" value="Genomic_DNA"/>
</dbReference>
<dbReference type="RefSeq" id="WP_090055146.1">
    <property type="nucleotide sequence ID" value="NZ_FNCC01000014.1"/>
</dbReference>
<keyword evidence="2" id="KW-1185">Reference proteome</keyword>
<proteinExistence type="predicted"/>
<name>A0A1G7YUZ2_9PSEU</name>